<keyword evidence="6" id="KW-0832">Ubl conjugation</keyword>
<evidence type="ECO:0000256" key="5">
    <source>
        <dbReference type="ARBA" id="ARBA00022553"/>
    </source>
</evidence>
<dbReference type="EMBL" id="JBBXJM010000002">
    <property type="protein sequence ID" value="KAL1411450.1"/>
    <property type="molecule type" value="Genomic_DNA"/>
</dbReference>
<feature type="compositionally biased region" description="Acidic residues" evidence="11">
    <location>
        <begin position="694"/>
        <end position="707"/>
    </location>
</feature>
<feature type="compositionally biased region" description="Low complexity" evidence="11">
    <location>
        <begin position="11"/>
        <end position="20"/>
    </location>
</feature>
<feature type="region of interest" description="Disordered" evidence="11">
    <location>
        <begin position="203"/>
        <end position="291"/>
    </location>
</feature>
<dbReference type="PANTHER" id="PTHR31169">
    <property type="entry name" value="OS05G0300700 PROTEIN"/>
    <property type="match status" value="1"/>
</dbReference>
<evidence type="ECO:0000256" key="1">
    <source>
        <dbReference type="ARBA" id="ARBA00004123"/>
    </source>
</evidence>
<evidence type="ECO:0000256" key="2">
    <source>
        <dbReference type="ARBA" id="ARBA00004496"/>
    </source>
</evidence>
<evidence type="ECO:0000256" key="3">
    <source>
        <dbReference type="ARBA" id="ARBA00022490"/>
    </source>
</evidence>
<dbReference type="PANTHER" id="PTHR31169:SF8">
    <property type="entry name" value="ZINC-FINGER DOMAIN OF MONOAMINE-OXIDASE A REPRESSOR R1 PROTEIN"/>
    <property type="match status" value="1"/>
</dbReference>
<keyword evidence="4" id="KW-1017">Isopeptide bond</keyword>
<dbReference type="Pfam" id="PF10497">
    <property type="entry name" value="zf-4CXXC_R1"/>
    <property type="match status" value="1"/>
</dbReference>
<feature type="region of interest" description="Disordered" evidence="11">
    <location>
        <begin position="1"/>
        <end position="61"/>
    </location>
</feature>
<keyword evidence="5" id="KW-0597">Phosphoprotein</keyword>
<evidence type="ECO:0000256" key="8">
    <source>
        <dbReference type="ARBA" id="ARBA00023163"/>
    </source>
</evidence>
<feature type="coiled-coil region" evidence="10">
    <location>
        <begin position="478"/>
        <end position="505"/>
    </location>
</feature>
<comment type="subcellular location">
    <subcellularLocation>
        <location evidence="2">Cytoplasm</location>
    </subcellularLocation>
    <subcellularLocation>
        <location evidence="1">Nucleus</location>
    </subcellularLocation>
</comment>
<dbReference type="Proteomes" id="UP001565368">
    <property type="component" value="Unassembled WGS sequence"/>
</dbReference>
<evidence type="ECO:0000259" key="12">
    <source>
        <dbReference type="Pfam" id="PF10497"/>
    </source>
</evidence>
<evidence type="ECO:0000313" key="13">
    <source>
        <dbReference type="EMBL" id="KAL1411450.1"/>
    </source>
</evidence>
<keyword evidence="14" id="KW-1185">Reference proteome</keyword>
<gene>
    <name evidence="13" type="ORF">Q8F55_002406</name>
</gene>
<name>A0ABR3Q9Q3_9TREE</name>
<comment type="caution">
    <text evidence="13">The sequence shown here is derived from an EMBL/GenBank/DDBJ whole genome shotgun (WGS) entry which is preliminary data.</text>
</comment>
<evidence type="ECO:0000256" key="9">
    <source>
        <dbReference type="ARBA" id="ARBA00023242"/>
    </source>
</evidence>
<keyword evidence="8" id="KW-0804">Transcription</keyword>
<sequence>MPALTGGETAPTSQAPSSPSLSPPPPVKRKASATDGTAAPAPAKKAKAAEANGTETTPHERGTYCHQCRTKCEPEDVLRCTRLRKYTKATPARACNLAWCLRDLKKRYGLDPEAIRGRKPGPDDGTVHDTTKEYIFACPCCLEECQNATCRKKKGLEPLGDIVKLAAKAGVSALDLVSKTDADGPKPQGKARTSVVVDLSGELSDLSDVEQPKPKAKKARPSGAKDAKSTPKGKGKDAKSTPKGKDSAKKGKAAKGKDVKEVKGKAEAKPKEKKPPAPKPVAEKPVDPPAFEKVDTRLSHEEAEQRMYLREFVFRFRGLLGIPDRNLGPLDDFDRPLSEASVRLLAGAMLDFIREERELTWDEDTVDLVQNSREELRYYADLARFSTIFNNLSDVLELELPPAPETAQERNDRAMRALLDLGEDEAVPGWTEAAPSRRTAASRVPQASEVVRMIIAFINSAIHSPRIRAEMDPGVFDFEARQRNFKQLKEEKSRWDEEKKKLGQERVLSKSAAQTKVNRAKFDAAQKEHNMRNQLLNVNLRAVLARKNMRFEPVGTDLDGRVYYFMTPRVLEENDRRAPSGWASGLLVWGRGVELETANGAVGADDLPPIVERWTHFGKSETVRQLSKWLGWRFRRHVATMAPAVKPKTPKKKKSTDATPSKPSVSRKNSVLEVVIPARKNSASTPNGVKREDDGDESDSDLSSAPDEDDLLALLNPEGYAASAEAVKEQGAALTQRVDEVAEWLAVLEWKGLGEI</sequence>
<keyword evidence="7" id="KW-0805">Transcription regulation</keyword>
<evidence type="ECO:0000256" key="11">
    <source>
        <dbReference type="SAM" id="MobiDB-lite"/>
    </source>
</evidence>
<evidence type="ECO:0000256" key="4">
    <source>
        <dbReference type="ARBA" id="ARBA00022499"/>
    </source>
</evidence>
<keyword evidence="3" id="KW-0963">Cytoplasm</keyword>
<dbReference type="InterPro" id="IPR018866">
    <property type="entry name" value="Znf-4CXXC_R1"/>
</dbReference>
<dbReference type="GeneID" id="95983449"/>
<evidence type="ECO:0000313" key="14">
    <source>
        <dbReference type="Proteomes" id="UP001565368"/>
    </source>
</evidence>
<dbReference type="InterPro" id="IPR040221">
    <property type="entry name" value="CDCA7/CDA7L"/>
</dbReference>
<feature type="compositionally biased region" description="Basic and acidic residues" evidence="11">
    <location>
        <begin position="223"/>
        <end position="291"/>
    </location>
</feature>
<dbReference type="RefSeq" id="XP_069211394.1">
    <property type="nucleotide sequence ID" value="XM_069351008.1"/>
</dbReference>
<accession>A0ABR3Q9Q3</accession>
<evidence type="ECO:0000256" key="7">
    <source>
        <dbReference type="ARBA" id="ARBA00023015"/>
    </source>
</evidence>
<protein>
    <recommendedName>
        <fullName evidence="12">Zinc-finger domain-containing protein</fullName>
    </recommendedName>
</protein>
<evidence type="ECO:0000256" key="10">
    <source>
        <dbReference type="SAM" id="Coils"/>
    </source>
</evidence>
<organism evidence="13 14">
    <name type="scientific">Vanrija albida</name>
    <dbReference type="NCBI Taxonomy" id="181172"/>
    <lineage>
        <taxon>Eukaryota</taxon>
        <taxon>Fungi</taxon>
        <taxon>Dikarya</taxon>
        <taxon>Basidiomycota</taxon>
        <taxon>Agaricomycotina</taxon>
        <taxon>Tremellomycetes</taxon>
        <taxon>Trichosporonales</taxon>
        <taxon>Trichosporonaceae</taxon>
        <taxon>Vanrija</taxon>
    </lineage>
</organism>
<feature type="region of interest" description="Disordered" evidence="11">
    <location>
        <begin position="641"/>
        <end position="707"/>
    </location>
</feature>
<reference evidence="13 14" key="1">
    <citation type="submission" date="2023-08" db="EMBL/GenBank/DDBJ databases">
        <title>Annotated Genome Sequence of Vanrija albida AlHP1.</title>
        <authorList>
            <person name="Herzog R."/>
        </authorList>
    </citation>
    <scope>NUCLEOTIDE SEQUENCE [LARGE SCALE GENOMIC DNA]</scope>
    <source>
        <strain evidence="13 14">AlHP1</strain>
    </source>
</reference>
<keyword evidence="10" id="KW-0175">Coiled coil</keyword>
<evidence type="ECO:0000256" key="6">
    <source>
        <dbReference type="ARBA" id="ARBA00022843"/>
    </source>
</evidence>
<keyword evidence="9" id="KW-0539">Nucleus</keyword>
<feature type="compositionally biased region" description="Low complexity" evidence="11">
    <location>
        <begin position="33"/>
        <end position="56"/>
    </location>
</feature>
<feature type="domain" description="Zinc-finger" evidence="12">
    <location>
        <begin position="60"/>
        <end position="173"/>
    </location>
</feature>
<proteinExistence type="predicted"/>